<dbReference type="EMBL" id="JAYMGO010000024">
    <property type="protein sequence ID" value="KAL1248210.1"/>
    <property type="molecule type" value="Genomic_DNA"/>
</dbReference>
<gene>
    <name evidence="1" type="ORF">QQF64_021528</name>
</gene>
<dbReference type="Proteomes" id="UP001558613">
    <property type="component" value="Unassembled WGS sequence"/>
</dbReference>
<proteinExistence type="predicted"/>
<keyword evidence="2" id="KW-1185">Reference proteome</keyword>
<name>A0ABR3L5L1_9TELE</name>
<accession>A0ABR3L5L1</accession>
<organism evidence="1 2">
    <name type="scientific">Cirrhinus molitorella</name>
    <name type="common">mud carp</name>
    <dbReference type="NCBI Taxonomy" id="172907"/>
    <lineage>
        <taxon>Eukaryota</taxon>
        <taxon>Metazoa</taxon>
        <taxon>Chordata</taxon>
        <taxon>Craniata</taxon>
        <taxon>Vertebrata</taxon>
        <taxon>Euteleostomi</taxon>
        <taxon>Actinopterygii</taxon>
        <taxon>Neopterygii</taxon>
        <taxon>Teleostei</taxon>
        <taxon>Ostariophysi</taxon>
        <taxon>Cypriniformes</taxon>
        <taxon>Cyprinidae</taxon>
        <taxon>Labeoninae</taxon>
        <taxon>Labeonini</taxon>
        <taxon>Cirrhinus</taxon>
    </lineage>
</organism>
<evidence type="ECO:0000313" key="2">
    <source>
        <dbReference type="Proteomes" id="UP001558613"/>
    </source>
</evidence>
<sequence length="101" mass="11248">MISRPIIQSNRGTDGLICVQTLAHKSTVSLWSTSDVDNSIFLFTDTLETRSSVSRTCVIREVVAFVRAQMSETLSAMALQTSCRITLNERHVDQNKVLMVS</sequence>
<protein>
    <submittedName>
        <fullName evidence="1">Uncharacterized protein</fullName>
    </submittedName>
</protein>
<evidence type="ECO:0000313" key="1">
    <source>
        <dbReference type="EMBL" id="KAL1248210.1"/>
    </source>
</evidence>
<comment type="caution">
    <text evidence="1">The sequence shown here is derived from an EMBL/GenBank/DDBJ whole genome shotgun (WGS) entry which is preliminary data.</text>
</comment>
<reference evidence="1 2" key="1">
    <citation type="submission" date="2023-09" db="EMBL/GenBank/DDBJ databases">
        <authorList>
            <person name="Wang M."/>
        </authorList>
    </citation>
    <scope>NUCLEOTIDE SEQUENCE [LARGE SCALE GENOMIC DNA]</scope>
    <source>
        <strain evidence="1">GT-2023</strain>
        <tissue evidence="1">Liver</tissue>
    </source>
</reference>